<evidence type="ECO:0000313" key="1">
    <source>
        <dbReference type="Ensembl" id="ENSRBIP00000014138.1"/>
    </source>
</evidence>
<dbReference type="Pfam" id="PF15859">
    <property type="entry name" value="DEC1"/>
    <property type="match status" value="1"/>
</dbReference>
<reference evidence="1" key="2">
    <citation type="submission" date="2025-08" db="UniProtKB">
        <authorList>
            <consortium name="Ensembl"/>
        </authorList>
    </citation>
    <scope>IDENTIFICATION</scope>
</reference>
<keyword evidence="2" id="KW-1185">Reference proteome</keyword>
<dbReference type="OMA" id="HMMVFTD"/>
<evidence type="ECO:0000313" key="2">
    <source>
        <dbReference type="Proteomes" id="UP000233180"/>
    </source>
</evidence>
<name>A0A2K6KSA2_RHIBE</name>
<dbReference type="Proteomes" id="UP000233180">
    <property type="component" value="Unassembled WGS sequence"/>
</dbReference>
<accession>A0A2K6KSA2</accession>
<dbReference type="Ensembl" id="ENSRBIT00000037963.1">
    <property type="protein sequence ID" value="ENSRBIP00000014138.1"/>
    <property type="gene ID" value="ENSRBIG00000031167.1"/>
</dbReference>
<dbReference type="GeneTree" id="ENSGT00390000016096"/>
<proteinExistence type="predicted"/>
<organism evidence="1 2">
    <name type="scientific">Rhinopithecus bieti</name>
    <name type="common">Black snub-nosed monkey</name>
    <name type="synonym">Pygathrix bieti</name>
    <dbReference type="NCBI Taxonomy" id="61621"/>
    <lineage>
        <taxon>Eukaryota</taxon>
        <taxon>Metazoa</taxon>
        <taxon>Chordata</taxon>
        <taxon>Craniata</taxon>
        <taxon>Vertebrata</taxon>
        <taxon>Euteleostomi</taxon>
        <taxon>Mammalia</taxon>
        <taxon>Eutheria</taxon>
        <taxon>Euarchontoglires</taxon>
        <taxon>Primates</taxon>
        <taxon>Haplorrhini</taxon>
        <taxon>Catarrhini</taxon>
        <taxon>Cercopithecidae</taxon>
        <taxon>Colobinae</taxon>
        <taxon>Rhinopithecus</taxon>
    </lineage>
</organism>
<reference evidence="1" key="3">
    <citation type="submission" date="2025-09" db="UniProtKB">
        <authorList>
            <consortium name="Ensembl"/>
        </authorList>
    </citation>
    <scope>IDENTIFICATION</scope>
</reference>
<reference evidence="1 2" key="1">
    <citation type="submission" date="2016-06" db="EMBL/GenBank/DDBJ databases">
        <title>Genome of Rhinopithecus bieti.</title>
        <authorList>
            <person name="Wu"/>
            <person name="C.-I. and Zhang"/>
            <person name="Y."/>
        </authorList>
    </citation>
    <scope>NUCLEOTIDE SEQUENCE</scope>
</reference>
<dbReference type="AlphaFoldDB" id="A0A2K6KSA2"/>
<sequence>LFLPVLEAGKWKSVMPAPGEGLLAIVSYYLWVFTDALHRERSVKWQAGVCYNGGKDFAVSLVRPKAAEGIGNILHLIIVF</sequence>
<dbReference type="InterPro" id="IPR031718">
    <property type="entry name" value="DEC1"/>
</dbReference>
<protein>
    <submittedName>
        <fullName evidence="1">Uncharacterized protein</fullName>
    </submittedName>
</protein>